<dbReference type="AlphaFoldDB" id="A0A5B9E0S2"/>
<dbReference type="KEGG" id="rgl:CS053_06910"/>
<name>A0A5B9E0S2_9GAMM</name>
<dbReference type="Proteomes" id="UP000321807">
    <property type="component" value="Chromosome"/>
</dbReference>
<protein>
    <submittedName>
        <fullName evidence="1">Uncharacterized protein</fullName>
    </submittedName>
</protein>
<accession>A0A5B9E0S2</accession>
<reference evidence="1 2" key="1">
    <citation type="submission" date="2019-08" db="EMBL/GenBank/DDBJ databases">
        <title>Complete genome sequence of Rhodanobacter glycinis strain T01E-68 isolated from tomato root.</title>
        <authorList>
            <person name="Weon H.-Y."/>
            <person name="Lee S.A."/>
        </authorList>
    </citation>
    <scope>NUCLEOTIDE SEQUENCE [LARGE SCALE GENOMIC DNA]</scope>
    <source>
        <strain evidence="1 2">T01E-68</strain>
    </source>
</reference>
<dbReference type="EMBL" id="CP042807">
    <property type="protein sequence ID" value="QEE24261.1"/>
    <property type="molecule type" value="Genomic_DNA"/>
</dbReference>
<dbReference type="RefSeq" id="WP_147626894.1">
    <property type="nucleotide sequence ID" value="NZ_CP042807.1"/>
</dbReference>
<evidence type="ECO:0000313" key="1">
    <source>
        <dbReference type="EMBL" id="QEE24261.1"/>
    </source>
</evidence>
<gene>
    <name evidence="1" type="ORF">CS053_06910</name>
</gene>
<evidence type="ECO:0000313" key="2">
    <source>
        <dbReference type="Proteomes" id="UP000321807"/>
    </source>
</evidence>
<proteinExistence type="predicted"/>
<sequence length="68" mass="7456">MEAVIGVAAAQLLQPTPDVDANKCSETTNTLTGEMATLRNRYSPLKVDELTAVARWLNVIEEMLPEKP</sequence>
<organism evidence="1 2">
    <name type="scientific">Rhodanobacter glycinis</name>
    <dbReference type="NCBI Taxonomy" id="582702"/>
    <lineage>
        <taxon>Bacteria</taxon>
        <taxon>Pseudomonadati</taxon>
        <taxon>Pseudomonadota</taxon>
        <taxon>Gammaproteobacteria</taxon>
        <taxon>Lysobacterales</taxon>
        <taxon>Rhodanobacteraceae</taxon>
        <taxon>Rhodanobacter</taxon>
    </lineage>
</organism>